<keyword evidence="2" id="KW-0067">ATP-binding</keyword>
<sequence length="219" mass="23810">SGTTPAATDVPSTAAHGGRASSSAAGPAAVAIARRREPLPPPIHLAATTLHHIKTRRNPTAAKIAATAVILHHRHRLLLLLVTLHRKRKRHFQIHPPVLKTTNPRFRRRRRPPVQIRPSTIPNRAVSGLRHVPHHLHELPLPPGDGLRAGVRRGRAAMAAEEGVGRAFMGARAAGFPRRRRIIAGIVGSHGRKNWVVLPIGMLRSVLEGFEGEFGAHVD</sequence>
<dbReference type="Proteomes" id="UP000325081">
    <property type="component" value="Unassembled WGS sequence"/>
</dbReference>
<feature type="non-terminal residue" evidence="2">
    <location>
        <position position="219"/>
    </location>
</feature>
<accession>A0A5A7QRI5</accession>
<dbReference type="AlphaFoldDB" id="A0A5A7QRI5"/>
<protein>
    <submittedName>
        <fullName evidence="2">ATP-dependent RNA helicase MAK5</fullName>
    </submittedName>
</protein>
<feature type="non-terminal residue" evidence="2">
    <location>
        <position position="1"/>
    </location>
</feature>
<reference evidence="3" key="1">
    <citation type="journal article" date="2019" name="Curr. Biol.">
        <title>Genome Sequence of Striga asiatica Provides Insight into the Evolution of Plant Parasitism.</title>
        <authorList>
            <person name="Yoshida S."/>
            <person name="Kim S."/>
            <person name="Wafula E.K."/>
            <person name="Tanskanen J."/>
            <person name="Kim Y.M."/>
            <person name="Honaas L."/>
            <person name="Yang Z."/>
            <person name="Spallek T."/>
            <person name="Conn C.E."/>
            <person name="Ichihashi Y."/>
            <person name="Cheong K."/>
            <person name="Cui S."/>
            <person name="Der J.P."/>
            <person name="Gundlach H."/>
            <person name="Jiao Y."/>
            <person name="Hori C."/>
            <person name="Ishida J.K."/>
            <person name="Kasahara H."/>
            <person name="Kiba T."/>
            <person name="Kim M.S."/>
            <person name="Koo N."/>
            <person name="Laohavisit A."/>
            <person name="Lee Y.H."/>
            <person name="Lumba S."/>
            <person name="McCourt P."/>
            <person name="Mortimer J.C."/>
            <person name="Mutuku J.M."/>
            <person name="Nomura T."/>
            <person name="Sasaki-Sekimoto Y."/>
            <person name="Seto Y."/>
            <person name="Wang Y."/>
            <person name="Wakatake T."/>
            <person name="Sakakibara H."/>
            <person name="Demura T."/>
            <person name="Yamaguchi S."/>
            <person name="Yoneyama K."/>
            <person name="Manabe R.I."/>
            <person name="Nelson D.C."/>
            <person name="Schulman A.H."/>
            <person name="Timko M.P."/>
            <person name="dePamphilis C.W."/>
            <person name="Choi D."/>
            <person name="Shirasu K."/>
        </authorList>
    </citation>
    <scope>NUCLEOTIDE SEQUENCE [LARGE SCALE GENOMIC DNA]</scope>
    <source>
        <strain evidence="3">cv. UVA1</strain>
    </source>
</reference>
<evidence type="ECO:0000256" key="1">
    <source>
        <dbReference type="SAM" id="MobiDB-lite"/>
    </source>
</evidence>
<proteinExistence type="predicted"/>
<keyword evidence="2" id="KW-0378">Hydrolase</keyword>
<evidence type="ECO:0000313" key="3">
    <source>
        <dbReference type="Proteomes" id="UP000325081"/>
    </source>
</evidence>
<keyword evidence="3" id="KW-1185">Reference proteome</keyword>
<gene>
    <name evidence="2" type="ORF">STAS_24974</name>
</gene>
<dbReference type="GO" id="GO:0004386">
    <property type="term" value="F:helicase activity"/>
    <property type="evidence" value="ECO:0007669"/>
    <property type="project" value="UniProtKB-KW"/>
</dbReference>
<keyword evidence="2" id="KW-0547">Nucleotide-binding</keyword>
<name>A0A5A7QRI5_STRAF</name>
<organism evidence="2 3">
    <name type="scientific">Striga asiatica</name>
    <name type="common">Asiatic witchweed</name>
    <name type="synonym">Buchnera asiatica</name>
    <dbReference type="NCBI Taxonomy" id="4170"/>
    <lineage>
        <taxon>Eukaryota</taxon>
        <taxon>Viridiplantae</taxon>
        <taxon>Streptophyta</taxon>
        <taxon>Embryophyta</taxon>
        <taxon>Tracheophyta</taxon>
        <taxon>Spermatophyta</taxon>
        <taxon>Magnoliopsida</taxon>
        <taxon>eudicotyledons</taxon>
        <taxon>Gunneridae</taxon>
        <taxon>Pentapetalae</taxon>
        <taxon>asterids</taxon>
        <taxon>lamiids</taxon>
        <taxon>Lamiales</taxon>
        <taxon>Orobanchaceae</taxon>
        <taxon>Buchnereae</taxon>
        <taxon>Striga</taxon>
    </lineage>
</organism>
<feature type="compositionally biased region" description="Low complexity" evidence="1">
    <location>
        <begin position="12"/>
        <end position="29"/>
    </location>
</feature>
<keyword evidence="2" id="KW-0347">Helicase</keyword>
<dbReference type="EMBL" id="BKCP01008070">
    <property type="protein sequence ID" value="GER47834.1"/>
    <property type="molecule type" value="Genomic_DNA"/>
</dbReference>
<comment type="caution">
    <text evidence="2">The sequence shown here is derived from an EMBL/GenBank/DDBJ whole genome shotgun (WGS) entry which is preliminary data.</text>
</comment>
<evidence type="ECO:0000313" key="2">
    <source>
        <dbReference type="EMBL" id="GER47834.1"/>
    </source>
</evidence>
<feature type="region of interest" description="Disordered" evidence="1">
    <location>
        <begin position="1"/>
        <end position="29"/>
    </location>
</feature>